<evidence type="ECO:0000313" key="1">
    <source>
        <dbReference type="EMBL" id="SFN18524.1"/>
    </source>
</evidence>
<sequence>MGIKDGLLGRPAPAAPELDRLFALPAAAPALAAETGFAPAGSGGVCHRMVEGGAFGGFARAQREAVRLLGGGEGHEVGMSAGPYGWGWARVTGPPDGLERLVGDLHTFNATLDAAGYGPYLLCTAVCFHRGDGPQRLFIVHSPVRGTFYPFAPRPPDVPGENRRNNLVEAHARDALAAELPMEPDTARWFPLWDAPGL</sequence>
<dbReference type="RefSeq" id="WP_024936549.1">
    <property type="nucleotide sequence ID" value="NZ_FOVH01000001.1"/>
</dbReference>
<dbReference type="InterPro" id="IPR054383">
    <property type="entry name" value="PspAB-like"/>
</dbReference>
<dbReference type="STRING" id="1993.SAMN04489713_101578"/>
<evidence type="ECO:0000313" key="2">
    <source>
        <dbReference type="Proteomes" id="UP000183413"/>
    </source>
</evidence>
<accession>A0A1I4WXR5</accession>
<protein>
    <submittedName>
        <fullName evidence="1">Uncharacterized protein</fullName>
    </submittedName>
</protein>
<name>A0A1I4WXR5_9ACTN</name>
<dbReference type="EMBL" id="FOVH01000001">
    <property type="protein sequence ID" value="SFN18524.1"/>
    <property type="molecule type" value="Genomic_DNA"/>
</dbReference>
<gene>
    <name evidence="1" type="ORF">SAMN04489713_101578</name>
</gene>
<dbReference type="Pfam" id="PF22742">
    <property type="entry name" value="PspAB"/>
    <property type="match status" value="1"/>
</dbReference>
<keyword evidence="2" id="KW-1185">Reference proteome</keyword>
<organism evidence="1 2">
    <name type="scientific">Actinomadura madurae</name>
    <dbReference type="NCBI Taxonomy" id="1993"/>
    <lineage>
        <taxon>Bacteria</taxon>
        <taxon>Bacillati</taxon>
        <taxon>Actinomycetota</taxon>
        <taxon>Actinomycetes</taxon>
        <taxon>Streptosporangiales</taxon>
        <taxon>Thermomonosporaceae</taxon>
        <taxon>Actinomadura</taxon>
    </lineage>
</organism>
<proteinExistence type="predicted"/>
<reference evidence="1 2" key="1">
    <citation type="submission" date="2016-10" db="EMBL/GenBank/DDBJ databases">
        <authorList>
            <person name="de Groot N.N."/>
        </authorList>
    </citation>
    <scope>NUCLEOTIDE SEQUENCE [LARGE SCALE GENOMIC DNA]</scope>
    <source>
        <strain evidence="1 2">DSM 43067</strain>
    </source>
</reference>
<dbReference type="Proteomes" id="UP000183413">
    <property type="component" value="Unassembled WGS sequence"/>
</dbReference>
<dbReference type="InParanoid" id="A0A1I4WXR5"/>
<dbReference type="eggNOG" id="ENOG5031PZA">
    <property type="taxonomic scope" value="Bacteria"/>
</dbReference>
<dbReference type="AlphaFoldDB" id="A0A1I4WXR5"/>